<proteinExistence type="predicted"/>
<dbReference type="InterPro" id="IPR036909">
    <property type="entry name" value="Cyt_c-like_dom_sf"/>
</dbReference>
<dbReference type="PRINTS" id="PR00604">
    <property type="entry name" value="CYTCHRMECIAB"/>
</dbReference>
<dbReference type="Gene3D" id="1.10.760.10">
    <property type="entry name" value="Cytochrome c-like domain"/>
    <property type="match status" value="1"/>
</dbReference>
<feature type="signal peptide" evidence="7">
    <location>
        <begin position="1"/>
        <end position="44"/>
    </location>
</feature>
<evidence type="ECO:0000256" key="4">
    <source>
        <dbReference type="ARBA" id="ARBA00022982"/>
    </source>
</evidence>
<sequence length="152" mass="16253">MRRRDRACRRAAVFAGARLCLTPAIRNAIVFSAFLLAGLPSAGAADTPKGNISRGRRAFFATCTNCHASTDSNRATGPSLHGILGRNAGTRAGYKYSEAMKDSGLVWTEALLDKYLAKPGAVFPGTPMTTGIFHAPMRDDIIAYLKTFGAKE</sequence>
<keyword evidence="2 6" id="KW-0349">Heme</keyword>
<gene>
    <name evidence="9" type="ORF">AW736_03965</name>
</gene>
<dbReference type="EMBL" id="LRRQ01000031">
    <property type="protein sequence ID" value="OAM91296.1"/>
    <property type="molecule type" value="Genomic_DNA"/>
</dbReference>
<dbReference type="Pfam" id="PF00034">
    <property type="entry name" value="Cytochrom_C"/>
    <property type="match status" value="1"/>
</dbReference>
<dbReference type="AlphaFoldDB" id="A0A178IQ86"/>
<accession>A0A178IQ86</accession>
<dbReference type="PROSITE" id="PS51007">
    <property type="entry name" value="CYTC"/>
    <property type="match status" value="1"/>
</dbReference>
<reference evidence="9 10" key="1">
    <citation type="submission" date="2016-01" db="EMBL/GenBank/DDBJ databases">
        <title>High potential of lignocellulose degradation of a new Verrucomicrobia species.</title>
        <authorList>
            <person name="Wang Y."/>
            <person name="Shi Y."/>
            <person name="Qiu Z."/>
            <person name="Liu S."/>
            <person name="Yang H."/>
        </authorList>
    </citation>
    <scope>NUCLEOTIDE SEQUENCE [LARGE SCALE GENOMIC DNA]</scope>
    <source>
        <strain evidence="9 10">TSB47</strain>
    </source>
</reference>
<keyword evidence="5 6" id="KW-0408">Iron</keyword>
<dbReference type="STRING" id="1184151.AW736_03965"/>
<evidence type="ECO:0000259" key="8">
    <source>
        <dbReference type="PROSITE" id="PS51007"/>
    </source>
</evidence>
<comment type="caution">
    <text evidence="9">The sequence shown here is derived from an EMBL/GenBank/DDBJ whole genome shotgun (WGS) entry which is preliminary data.</text>
</comment>
<evidence type="ECO:0000256" key="6">
    <source>
        <dbReference type="PROSITE-ProRule" id="PRU00433"/>
    </source>
</evidence>
<name>A0A178IQ86_9BACT</name>
<evidence type="ECO:0000313" key="10">
    <source>
        <dbReference type="Proteomes" id="UP000078486"/>
    </source>
</evidence>
<dbReference type="GO" id="GO:0009055">
    <property type="term" value="F:electron transfer activity"/>
    <property type="evidence" value="ECO:0007669"/>
    <property type="project" value="InterPro"/>
</dbReference>
<dbReference type="GO" id="GO:0020037">
    <property type="term" value="F:heme binding"/>
    <property type="evidence" value="ECO:0007669"/>
    <property type="project" value="InterPro"/>
</dbReference>
<protein>
    <recommendedName>
        <fullName evidence="8">Cytochrome c domain-containing protein</fullName>
    </recommendedName>
</protein>
<organism evidence="9 10">
    <name type="scientific">Termitidicoccus mucosus</name>
    <dbReference type="NCBI Taxonomy" id="1184151"/>
    <lineage>
        <taxon>Bacteria</taxon>
        <taxon>Pseudomonadati</taxon>
        <taxon>Verrucomicrobiota</taxon>
        <taxon>Opitutia</taxon>
        <taxon>Opitutales</taxon>
        <taxon>Opitutaceae</taxon>
        <taxon>Termitidicoccus</taxon>
    </lineage>
</organism>
<dbReference type="InterPro" id="IPR009056">
    <property type="entry name" value="Cyt_c-like_dom"/>
</dbReference>
<feature type="chain" id="PRO_5008089229" description="Cytochrome c domain-containing protein" evidence="7">
    <location>
        <begin position="45"/>
        <end position="152"/>
    </location>
</feature>
<dbReference type="InterPro" id="IPR002327">
    <property type="entry name" value="Cyt_c_1A/1B"/>
</dbReference>
<evidence type="ECO:0000256" key="3">
    <source>
        <dbReference type="ARBA" id="ARBA00022723"/>
    </source>
</evidence>
<keyword evidence="10" id="KW-1185">Reference proteome</keyword>
<evidence type="ECO:0000313" key="9">
    <source>
        <dbReference type="EMBL" id="OAM91296.1"/>
    </source>
</evidence>
<dbReference type="GO" id="GO:0046872">
    <property type="term" value="F:metal ion binding"/>
    <property type="evidence" value="ECO:0007669"/>
    <property type="project" value="UniProtKB-KW"/>
</dbReference>
<keyword evidence="4" id="KW-0249">Electron transport</keyword>
<keyword evidence="3 6" id="KW-0479">Metal-binding</keyword>
<keyword evidence="1" id="KW-0813">Transport</keyword>
<evidence type="ECO:0000256" key="1">
    <source>
        <dbReference type="ARBA" id="ARBA00022448"/>
    </source>
</evidence>
<evidence type="ECO:0000256" key="7">
    <source>
        <dbReference type="SAM" id="SignalP"/>
    </source>
</evidence>
<feature type="domain" description="Cytochrome c" evidence="8">
    <location>
        <begin position="50"/>
        <end position="149"/>
    </location>
</feature>
<evidence type="ECO:0000256" key="2">
    <source>
        <dbReference type="ARBA" id="ARBA00022617"/>
    </source>
</evidence>
<keyword evidence="7" id="KW-0732">Signal</keyword>
<dbReference type="PANTHER" id="PTHR11961">
    <property type="entry name" value="CYTOCHROME C"/>
    <property type="match status" value="1"/>
</dbReference>
<dbReference type="SUPFAM" id="SSF46626">
    <property type="entry name" value="Cytochrome c"/>
    <property type="match status" value="1"/>
</dbReference>
<dbReference type="Proteomes" id="UP000078486">
    <property type="component" value="Unassembled WGS sequence"/>
</dbReference>
<evidence type="ECO:0000256" key="5">
    <source>
        <dbReference type="ARBA" id="ARBA00023004"/>
    </source>
</evidence>